<reference evidence="1" key="1">
    <citation type="journal article" date="2013" name="Nature">
        <title>Draft genome of the wheat A-genome progenitor Triticum urartu.</title>
        <authorList>
            <person name="Ling H.Q."/>
            <person name="Zhao S."/>
            <person name="Liu D."/>
            <person name="Wang J."/>
            <person name="Sun H."/>
            <person name="Zhang C."/>
            <person name="Fan H."/>
            <person name="Li D."/>
            <person name="Dong L."/>
            <person name="Tao Y."/>
            <person name="Gao C."/>
            <person name="Wu H."/>
            <person name="Li Y."/>
            <person name="Cui Y."/>
            <person name="Guo X."/>
            <person name="Zheng S."/>
            <person name="Wang B."/>
            <person name="Yu K."/>
            <person name="Liang Q."/>
            <person name="Yang W."/>
            <person name="Lou X."/>
            <person name="Chen J."/>
            <person name="Feng M."/>
            <person name="Jian J."/>
            <person name="Zhang X."/>
            <person name="Luo G."/>
            <person name="Jiang Y."/>
            <person name="Liu J."/>
            <person name="Wang Z."/>
            <person name="Sha Y."/>
            <person name="Zhang B."/>
            <person name="Wu H."/>
            <person name="Tang D."/>
            <person name="Shen Q."/>
            <person name="Xue P."/>
            <person name="Zou S."/>
            <person name="Wang X."/>
            <person name="Liu X."/>
            <person name="Wang F."/>
            <person name="Yang Y."/>
            <person name="An X."/>
            <person name="Dong Z."/>
            <person name="Zhang K."/>
            <person name="Zhang X."/>
            <person name="Luo M.C."/>
            <person name="Dvorak J."/>
            <person name="Tong Y."/>
            <person name="Wang J."/>
            <person name="Yang H."/>
            <person name="Li Z."/>
            <person name="Wang D."/>
            <person name="Zhang A."/>
            <person name="Wang J."/>
        </authorList>
    </citation>
    <scope>NUCLEOTIDE SEQUENCE</scope>
</reference>
<dbReference type="OMA" id="PCNERVR"/>
<dbReference type="EMBL" id="KD185604">
    <property type="protein sequence ID" value="EMS54115.1"/>
    <property type="molecule type" value="Genomic_DNA"/>
</dbReference>
<proteinExistence type="predicted"/>
<dbReference type="AlphaFoldDB" id="M7ZP47"/>
<organism evidence="1">
    <name type="scientific">Triticum urartu</name>
    <name type="common">Red wild einkorn</name>
    <name type="synonym">Crithodium urartu</name>
    <dbReference type="NCBI Taxonomy" id="4572"/>
    <lineage>
        <taxon>Eukaryota</taxon>
        <taxon>Viridiplantae</taxon>
        <taxon>Streptophyta</taxon>
        <taxon>Embryophyta</taxon>
        <taxon>Tracheophyta</taxon>
        <taxon>Spermatophyta</taxon>
        <taxon>Magnoliopsida</taxon>
        <taxon>Liliopsida</taxon>
        <taxon>Poales</taxon>
        <taxon>Poaceae</taxon>
        <taxon>BOP clade</taxon>
        <taxon>Pooideae</taxon>
        <taxon>Triticodae</taxon>
        <taxon>Triticeae</taxon>
        <taxon>Triticinae</taxon>
        <taxon>Triticum</taxon>
    </lineage>
</organism>
<gene>
    <name evidence="1" type="ORF">TRIUR3_31548</name>
</gene>
<name>M7ZP47_TRIUA</name>
<evidence type="ECO:0000313" key="1">
    <source>
        <dbReference type="EMBL" id="EMS54115.1"/>
    </source>
</evidence>
<accession>M7ZP47</accession>
<protein>
    <submittedName>
        <fullName evidence="1">Uncharacterized protein</fullName>
    </submittedName>
</protein>
<sequence length="96" mass="10851">MVNERDGVQSLFEPLLPRERDKRDEHVVPCNERVRLNNLTGDTLKLKANKRTYIVKCHKGPERAQCVGQQEGEGLRSITGSVDVLLGIKILWLGTL</sequence>